<dbReference type="PANTHER" id="PTHR34823:SF1">
    <property type="entry name" value="CHITIN-BINDING TYPE-4 DOMAIN-CONTAINING PROTEIN"/>
    <property type="match status" value="1"/>
</dbReference>
<dbReference type="InterPro" id="IPR008965">
    <property type="entry name" value="CBM2/CBM3_carb-bd_dom_sf"/>
</dbReference>
<comment type="caution">
    <text evidence="9">The sequence shown here is derived from an EMBL/GenBank/DDBJ whole genome shotgun (WGS) entry which is preliminary data.</text>
</comment>
<keyword evidence="4" id="KW-0326">Glycosidase</keyword>
<dbReference type="InterPro" id="IPR012291">
    <property type="entry name" value="CBM2_carb-bd_dom_sf"/>
</dbReference>
<evidence type="ECO:0000313" key="10">
    <source>
        <dbReference type="Proteomes" id="UP000757540"/>
    </source>
</evidence>
<dbReference type="SMART" id="SM00637">
    <property type="entry name" value="CBD_II"/>
    <property type="match status" value="1"/>
</dbReference>
<dbReference type="Proteomes" id="UP000757540">
    <property type="component" value="Unassembled WGS sequence"/>
</dbReference>
<feature type="chain" id="PRO_5047386718" evidence="6">
    <location>
        <begin position="22"/>
        <end position="459"/>
    </location>
</feature>
<dbReference type="InterPro" id="IPR014756">
    <property type="entry name" value="Ig_E-set"/>
</dbReference>
<evidence type="ECO:0000256" key="4">
    <source>
        <dbReference type="ARBA" id="ARBA00023295"/>
    </source>
</evidence>
<name>A0ABX2A629_9MICO</name>
<evidence type="ECO:0000256" key="2">
    <source>
        <dbReference type="ARBA" id="ARBA00022801"/>
    </source>
</evidence>
<sequence>MRRLVALAVAALVGAAGLVVVTDPPEAQAHGAQVFPGSRQYFCWLDGTDQTGNIVPQNPACADAVAASGTTPLYNWFGNLDPAGAGRTTGYIPDGQICSGGDNGPYDFSPYNAMRDDWPRTHLTAGDTYQFQHNNWAHHPGHFDVYVTVEGWDPSAPLSWDDLELVHTENDPPQSGGPGGLEYYFWDITLPADRSGQHLIFTHWVRSDSPENFYSCSDVVFDGGNGEVVGIGDDPGPVDPQPEVCPDTAPGVPTPPMASSITDTSAHIMWGLAPGCVTGFDVLDSTTGDVVAATDGSPMIDLIDLEPETSYEVAVRSRNDHLGTTSALTDAVEFTTLATDSEPVDPPPAGDCEVDYSAQAWGAGQRGYTASVTITNSSDAPVNGWEVTFEYPGGQTVDVPGWGASLAQDGTAVTAVHPAWSSSIGAGQSVTFGFNGATATAGEHPAPSDFTLNGTACTS</sequence>
<keyword evidence="2" id="KW-0378">Hydrolase</keyword>
<proteinExistence type="predicted"/>
<keyword evidence="5" id="KW-0624">Polysaccharide degradation</keyword>
<dbReference type="InterPro" id="IPR036116">
    <property type="entry name" value="FN3_sf"/>
</dbReference>
<keyword evidence="3" id="KW-0119">Carbohydrate metabolism</keyword>
<evidence type="ECO:0000313" key="9">
    <source>
        <dbReference type="EMBL" id="NOV98273.1"/>
    </source>
</evidence>
<organism evidence="9 10">
    <name type="scientific">Isoptericola halotolerans</name>
    <dbReference type="NCBI Taxonomy" id="300560"/>
    <lineage>
        <taxon>Bacteria</taxon>
        <taxon>Bacillati</taxon>
        <taxon>Actinomycetota</taxon>
        <taxon>Actinomycetes</taxon>
        <taxon>Micrococcales</taxon>
        <taxon>Promicromonosporaceae</taxon>
        <taxon>Isoptericola</taxon>
    </lineage>
</organism>
<evidence type="ECO:0000256" key="6">
    <source>
        <dbReference type="SAM" id="SignalP"/>
    </source>
</evidence>
<dbReference type="SUPFAM" id="SSF81296">
    <property type="entry name" value="E set domains"/>
    <property type="match status" value="1"/>
</dbReference>
<feature type="domain" description="CBM2" evidence="8">
    <location>
        <begin position="345"/>
        <end position="459"/>
    </location>
</feature>
<dbReference type="Gene3D" id="2.70.50.50">
    <property type="entry name" value="chitin-binding protein cbp21"/>
    <property type="match status" value="1"/>
</dbReference>
<evidence type="ECO:0000256" key="5">
    <source>
        <dbReference type="ARBA" id="ARBA00023326"/>
    </source>
</evidence>
<dbReference type="Gene3D" id="2.60.40.10">
    <property type="entry name" value="Immunoglobulins"/>
    <property type="match status" value="1"/>
</dbReference>
<dbReference type="InterPro" id="IPR051024">
    <property type="entry name" value="GlcNAc_Chitin_IntDeg"/>
</dbReference>
<dbReference type="Pfam" id="PF03067">
    <property type="entry name" value="LPMO_10"/>
    <property type="match status" value="1"/>
</dbReference>
<evidence type="ECO:0000256" key="1">
    <source>
        <dbReference type="ARBA" id="ARBA00022729"/>
    </source>
</evidence>
<reference evidence="9 10" key="1">
    <citation type="submission" date="2020-05" db="EMBL/GenBank/DDBJ databases">
        <title>Genomic Encyclopedia of Type Strains, Phase III (KMG-III): the genomes of soil and plant-associated and newly described type strains.</title>
        <authorList>
            <person name="Whitman W."/>
        </authorList>
    </citation>
    <scope>NUCLEOTIDE SEQUENCE [LARGE SCALE GENOMIC DNA]</scope>
    <source>
        <strain evidence="9 10">KCTC 19046</strain>
    </source>
</reference>
<dbReference type="SMART" id="SM00060">
    <property type="entry name" value="FN3"/>
    <property type="match status" value="1"/>
</dbReference>
<dbReference type="PROSITE" id="PS50853">
    <property type="entry name" value="FN3"/>
    <property type="match status" value="1"/>
</dbReference>
<accession>A0ABX2A629</accession>
<dbReference type="RefSeq" id="WP_171784478.1">
    <property type="nucleotide sequence ID" value="NZ_BAAAML010000001.1"/>
</dbReference>
<dbReference type="InterPro" id="IPR003961">
    <property type="entry name" value="FN3_dom"/>
</dbReference>
<keyword evidence="10" id="KW-1185">Reference proteome</keyword>
<dbReference type="EMBL" id="JABEZU010000003">
    <property type="protein sequence ID" value="NOV98273.1"/>
    <property type="molecule type" value="Genomic_DNA"/>
</dbReference>
<dbReference type="PANTHER" id="PTHR34823">
    <property type="entry name" value="GLCNAC-BINDING PROTEIN A"/>
    <property type="match status" value="1"/>
</dbReference>
<dbReference type="Pfam" id="PF00553">
    <property type="entry name" value="CBM_2"/>
    <property type="match status" value="1"/>
</dbReference>
<dbReference type="InterPro" id="IPR001919">
    <property type="entry name" value="CBD2"/>
</dbReference>
<keyword evidence="1 6" id="KW-0732">Signal</keyword>
<gene>
    <name evidence="9" type="ORF">HDG69_002858</name>
</gene>
<dbReference type="CDD" id="cd21177">
    <property type="entry name" value="LPMO_AA10"/>
    <property type="match status" value="1"/>
</dbReference>
<evidence type="ECO:0000259" key="8">
    <source>
        <dbReference type="PROSITE" id="PS51173"/>
    </source>
</evidence>
<feature type="domain" description="Fibronectin type-III" evidence="7">
    <location>
        <begin position="252"/>
        <end position="339"/>
    </location>
</feature>
<dbReference type="SUPFAM" id="SSF49384">
    <property type="entry name" value="Carbohydrate-binding domain"/>
    <property type="match status" value="1"/>
</dbReference>
<dbReference type="InterPro" id="IPR004302">
    <property type="entry name" value="Cellulose/chitin-bd_N"/>
</dbReference>
<dbReference type="Gene3D" id="2.60.40.290">
    <property type="match status" value="1"/>
</dbReference>
<dbReference type="CDD" id="cd00063">
    <property type="entry name" value="FN3"/>
    <property type="match status" value="1"/>
</dbReference>
<dbReference type="PROSITE" id="PS51173">
    <property type="entry name" value="CBM2"/>
    <property type="match status" value="1"/>
</dbReference>
<evidence type="ECO:0000256" key="3">
    <source>
        <dbReference type="ARBA" id="ARBA00023277"/>
    </source>
</evidence>
<dbReference type="InterPro" id="IPR013783">
    <property type="entry name" value="Ig-like_fold"/>
</dbReference>
<evidence type="ECO:0000259" key="7">
    <source>
        <dbReference type="PROSITE" id="PS50853"/>
    </source>
</evidence>
<protein>
    <submittedName>
        <fullName evidence="9">Chitin-binding protein</fullName>
    </submittedName>
</protein>
<feature type="signal peptide" evidence="6">
    <location>
        <begin position="1"/>
        <end position="21"/>
    </location>
</feature>
<dbReference type="SUPFAM" id="SSF49265">
    <property type="entry name" value="Fibronectin type III"/>
    <property type="match status" value="1"/>
</dbReference>